<evidence type="ECO:0000313" key="7">
    <source>
        <dbReference type="EMBL" id="MDE5418351.1"/>
    </source>
</evidence>
<gene>
    <name evidence="7" type="ORF">L3049_10050</name>
</gene>
<dbReference type="EMBL" id="JAKJSC010000001">
    <property type="protein sequence ID" value="MDE5418351.1"/>
    <property type="molecule type" value="Genomic_DNA"/>
</dbReference>
<dbReference type="PANTHER" id="PTHR34478">
    <property type="entry name" value="PROTEIN LEMA"/>
    <property type="match status" value="1"/>
</dbReference>
<dbReference type="Gene3D" id="1.20.1440.20">
    <property type="entry name" value="LemA-like domain"/>
    <property type="match status" value="1"/>
</dbReference>
<keyword evidence="8" id="KW-1185">Reference proteome</keyword>
<comment type="caution">
    <text evidence="7">The sequence shown here is derived from an EMBL/GenBank/DDBJ whole genome shotgun (WGS) entry which is preliminary data.</text>
</comment>
<keyword evidence="3 6" id="KW-0812">Transmembrane</keyword>
<keyword evidence="5 6" id="KW-0472">Membrane</keyword>
<protein>
    <submittedName>
        <fullName evidence="7">LemA family protein</fullName>
    </submittedName>
</protein>
<reference evidence="7 8" key="1">
    <citation type="submission" date="2022-01" db="EMBL/GenBank/DDBJ databases">
        <title>Labilibaculum sp. nov, a marine bacterium isolated from Antarctica.</title>
        <authorList>
            <person name="Dai W."/>
        </authorList>
    </citation>
    <scope>NUCLEOTIDE SEQUENCE [LARGE SCALE GENOMIC DNA]</scope>
    <source>
        <strain evidence="7 8">DW002</strain>
    </source>
</reference>
<evidence type="ECO:0000256" key="2">
    <source>
        <dbReference type="ARBA" id="ARBA00008854"/>
    </source>
</evidence>
<sequence>MDFTEIGILAFIFVFIIVLIIIYNVLVKRKNEVNNAFASVDVMLKKRYDLIPNLVEVTKGYMEHERTVFVEITTLRTQVVEEKSDEQKVKTHNEIHRKVNDLLMNVENYPDLKADSSFLALQANWTSSEEHISASRRYYNTAVTEYNNYIQMFPSNIMAKMFGYREKKVFEANEIERKKIKASELFNS</sequence>
<dbReference type="SUPFAM" id="SSF140478">
    <property type="entry name" value="LemA-like"/>
    <property type="match status" value="1"/>
</dbReference>
<dbReference type="InterPro" id="IPR007156">
    <property type="entry name" value="MamQ_LemA"/>
</dbReference>
<organism evidence="7 8">
    <name type="scientific">Paralabilibaculum antarcticum</name>
    <dbReference type="NCBI Taxonomy" id="2912572"/>
    <lineage>
        <taxon>Bacteria</taxon>
        <taxon>Pseudomonadati</taxon>
        <taxon>Bacteroidota</taxon>
        <taxon>Bacteroidia</taxon>
        <taxon>Marinilabiliales</taxon>
        <taxon>Marinifilaceae</taxon>
        <taxon>Paralabilibaculum</taxon>
    </lineage>
</organism>
<feature type="transmembrane region" description="Helical" evidence="6">
    <location>
        <begin position="6"/>
        <end position="26"/>
    </location>
</feature>
<evidence type="ECO:0000256" key="5">
    <source>
        <dbReference type="ARBA" id="ARBA00023136"/>
    </source>
</evidence>
<name>A0ABT5VST1_9BACT</name>
<comment type="subcellular location">
    <subcellularLocation>
        <location evidence="1">Membrane</location>
        <topology evidence="1">Single-pass membrane protein</topology>
    </subcellularLocation>
</comment>
<evidence type="ECO:0000256" key="4">
    <source>
        <dbReference type="ARBA" id="ARBA00022989"/>
    </source>
</evidence>
<dbReference type="Proteomes" id="UP001528920">
    <property type="component" value="Unassembled WGS sequence"/>
</dbReference>
<dbReference type="InterPro" id="IPR023353">
    <property type="entry name" value="LemA-like_dom_sf"/>
</dbReference>
<comment type="similarity">
    <text evidence="2">Belongs to the LemA family.</text>
</comment>
<evidence type="ECO:0000313" key="8">
    <source>
        <dbReference type="Proteomes" id="UP001528920"/>
    </source>
</evidence>
<dbReference type="PANTHER" id="PTHR34478:SF1">
    <property type="entry name" value="PROTEIN LEMA"/>
    <property type="match status" value="1"/>
</dbReference>
<evidence type="ECO:0000256" key="6">
    <source>
        <dbReference type="SAM" id="Phobius"/>
    </source>
</evidence>
<proteinExistence type="inferred from homology"/>
<dbReference type="Pfam" id="PF04011">
    <property type="entry name" value="LemA"/>
    <property type="match status" value="1"/>
</dbReference>
<accession>A0ABT5VST1</accession>
<keyword evidence="4 6" id="KW-1133">Transmembrane helix</keyword>
<evidence type="ECO:0000256" key="3">
    <source>
        <dbReference type="ARBA" id="ARBA00022692"/>
    </source>
</evidence>
<dbReference type="RefSeq" id="WP_275109678.1">
    <property type="nucleotide sequence ID" value="NZ_JAKJSC010000001.1"/>
</dbReference>
<evidence type="ECO:0000256" key="1">
    <source>
        <dbReference type="ARBA" id="ARBA00004167"/>
    </source>
</evidence>